<feature type="compositionally biased region" description="Basic residues" evidence="1">
    <location>
        <begin position="51"/>
        <end position="70"/>
    </location>
</feature>
<dbReference type="Proteomes" id="UP000542742">
    <property type="component" value="Unassembled WGS sequence"/>
</dbReference>
<organism evidence="2 3">
    <name type="scientific">Paractinoplanes abujensis</name>
    <dbReference type="NCBI Taxonomy" id="882441"/>
    <lineage>
        <taxon>Bacteria</taxon>
        <taxon>Bacillati</taxon>
        <taxon>Actinomycetota</taxon>
        <taxon>Actinomycetes</taxon>
        <taxon>Micromonosporales</taxon>
        <taxon>Micromonosporaceae</taxon>
        <taxon>Paractinoplanes</taxon>
    </lineage>
</organism>
<evidence type="ECO:0000256" key="1">
    <source>
        <dbReference type="SAM" id="MobiDB-lite"/>
    </source>
</evidence>
<dbReference type="EMBL" id="JACHMF010000001">
    <property type="protein sequence ID" value="MBB4691329.1"/>
    <property type="molecule type" value="Genomic_DNA"/>
</dbReference>
<protein>
    <submittedName>
        <fullName evidence="2">Uncharacterized protein</fullName>
    </submittedName>
</protein>
<sequence length="297" mass="31057">MERIDGPQNPPIRAPGRPGLPVSSPPGPGRQSRAATAPPCGGLHPWPPNPPRRRRRSLPPPSRAHRKPGKPRSYAGARLFLPRLTTTPDRPHRRPARDLRLAAQGSPEADRRAKQPSSTRKPHRSLAAGRRSKAVHQARRGRPATSGPPSRTPGHARPQSARPAPTRPRHPGPCVPGLRLPGPRQPGLRLPARASPASACPARASPASACSARASPASACPASACPARASPASACPARASPAFACPAWPLPGLGSRPILRPQPRPIAGACAAASKAPARCRPARPRSSQAPRRDATG</sequence>
<comment type="caution">
    <text evidence="2">The sequence shown here is derived from an EMBL/GenBank/DDBJ whole genome shotgun (WGS) entry which is preliminary data.</text>
</comment>
<evidence type="ECO:0000313" key="3">
    <source>
        <dbReference type="Proteomes" id="UP000542742"/>
    </source>
</evidence>
<accession>A0A7W7G084</accession>
<reference evidence="2 3" key="1">
    <citation type="submission" date="2020-08" db="EMBL/GenBank/DDBJ databases">
        <title>Sequencing the genomes of 1000 actinobacteria strains.</title>
        <authorList>
            <person name="Klenk H.-P."/>
        </authorList>
    </citation>
    <scope>NUCLEOTIDE SEQUENCE [LARGE SCALE GENOMIC DNA]</scope>
    <source>
        <strain evidence="2 3">DSM 45518</strain>
    </source>
</reference>
<evidence type="ECO:0000313" key="2">
    <source>
        <dbReference type="EMBL" id="MBB4691329.1"/>
    </source>
</evidence>
<dbReference type="AlphaFoldDB" id="A0A7W7G084"/>
<keyword evidence="3" id="KW-1185">Reference proteome</keyword>
<proteinExistence type="predicted"/>
<feature type="compositionally biased region" description="Low complexity" evidence="1">
    <location>
        <begin position="267"/>
        <end position="290"/>
    </location>
</feature>
<feature type="region of interest" description="Disordered" evidence="1">
    <location>
        <begin position="266"/>
        <end position="297"/>
    </location>
</feature>
<gene>
    <name evidence="2" type="ORF">BKA14_001477</name>
</gene>
<name>A0A7W7G084_9ACTN</name>
<feature type="compositionally biased region" description="Low complexity" evidence="1">
    <location>
        <begin position="176"/>
        <end position="194"/>
    </location>
</feature>
<feature type="region of interest" description="Disordered" evidence="1">
    <location>
        <begin position="1"/>
        <end position="194"/>
    </location>
</feature>
<feature type="compositionally biased region" description="Basic residues" evidence="1">
    <location>
        <begin position="120"/>
        <end position="142"/>
    </location>
</feature>